<keyword evidence="1" id="KW-0472">Membrane</keyword>
<comment type="caution">
    <text evidence="2">The sequence shown here is derived from an EMBL/GenBank/DDBJ whole genome shotgun (WGS) entry which is preliminary data.</text>
</comment>
<name>A0ABT8SMT1_9CAUL</name>
<dbReference type="Proteomes" id="UP001169063">
    <property type="component" value="Unassembled WGS sequence"/>
</dbReference>
<dbReference type="InterPro" id="IPR018723">
    <property type="entry name" value="DUF2254_membrane"/>
</dbReference>
<protein>
    <submittedName>
        <fullName evidence="2">DUF2254 domain-containing protein</fullName>
    </submittedName>
</protein>
<keyword evidence="1" id="KW-1133">Transmembrane helix</keyword>
<evidence type="ECO:0000313" key="3">
    <source>
        <dbReference type="Proteomes" id="UP001169063"/>
    </source>
</evidence>
<dbReference type="EMBL" id="JAUKTR010000003">
    <property type="protein sequence ID" value="MDO1559430.1"/>
    <property type="molecule type" value="Genomic_DNA"/>
</dbReference>
<keyword evidence="3" id="KW-1185">Reference proteome</keyword>
<reference evidence="2" key="1">
    <citation type="submission" date="2023-07" db="EMBL/GenBank/DDBJ databases">
        <title>Brevundimonas soil sp. nov., isolated from the soil of chemical plant.</title>
        <authorList>
            <person name="Wu N."/>
        </authorList>
    </citation>
    <scope>NUCLEOTIDE SEQUENCE</scope>
    <source>
        <strain evidence="2">XZ-24</strain>
    </source>
</reference>
<proteinExistence type="predicted"/>
<gene>
    <name evidence="2" type="ORF">Q0812_08320</name>
</gene>
<feature type="transmembrane region" description="Helical" evidence="1">
    <location>
        <begin position="103"/>
        <end position="126"/>
    </location>
</feature>
<organism evidence="2 3">
    <name type="scientific">Peiella sedimenti</name>
    <dbReference type="NCBI Taxonomy" id="3061083"/>
    <lineage>
        <taxon>Bacteria</taxon>
        <taxon>Pseudomonadati</taxon>
        <taxon>Pseudomonadota</taxon>
        <taxon>Alphaproteobacteria</taxon>
        <taxon>Caulobacterales</taxon>
        <taxon>Caulobacteraceae</taxon>
        <taxon>Peiella</taxon>
    </lineage>
</organism>
<evidence type="ECO:0000313" key="2">
    <source>
        <dbReference type="EMBL" id="MDO1559430.1"/>
    </source>
</evidence>
<accession>A0ABT8SMT1</accession>
<sequence length="406" mass="42881">MNRWLFYWRRLSGQLWFRASLYAGLAVIAALAAAGLGPLVPDALAERFGGESVEQILGVLASSLLAVATFSLGAMVTAYTSISQAATPRAAILVTSDRATQRSLATFVGAFLYAVVGLTAINAGLYGSHGRAIIFGFSLLVVGLVAFQLLAWINRLSSLARVGHVLVLIEERAKDALKSERRRPRLGGVAGDLPAGAPIPASRTGHVQNIDISGLKAWIRDTGRKVQVLAAPGDFVRRGEALARIDGAVETEQLASLTANFSIGRSRTFAHDPRQGLAILGEAAAKALSPGVNDPGTAIEAMGAGVRLIDGWARSEIEPEADPEPRLMAPALKADALVEAVFGPVARHGSDNVLVAERLQRALSSLEALGGEVGAAAAILRRESRRRALEQLAFAPDRRRLRAASD</sequence>
<keyword evidence="1" id="KW-0812">Transmembrane</keyword>
<feature type="transmembrane region" description="Helical" evidence="1">
    <location>
        <begin position="132"/>
        <end position="153"/>
    </location>
</feature>
<dbReference type="RefSeq" id="WP_302109859.1">
    <property type="nucleotide sequence ID" value="NZ_JAUKTR010000003.1"/>
</dbReference>
<dbReference type="Pfam" id="PF10011">
    <property type="entry name" value="DUF2254"/>
    <property type="match status" value="1"/>
</dbReference>
<feature type="transmembrane region" description="Helical" evidence="1">
    <location>
        <begin position="21"/>
        <end position="40"/>
    </location>
</feature>
<evidence type="ECO:0000256" key="1">
    <source>
        <dbReference type="SAM" id="Phobius"/>
    </source>
</evidence>
<feature type="transmembrane region" description="Helical" evidence="1">
    <location>
        <begin position="60"/>
        <end position="82"/>
    </location>
</feature>